<dbReference type="OrthoDB" id="441042at2759"/>
<evidence type="ECO:0000256" key="10">
    <source>
        <dbReference type="RuleBase" id="RU367009"/>
    </source>
</evidence>
<feature type="chain" id="PRO_5025093583" description="Pectate lyase" evidence="10">
    <location>
        <begin position="19"/>
        <end position="259"/>
    </location>
</feature>
<proteinExistence type="inferred from homology"/>
<dbReference type="InParanoid" id="D8QKC3"/>
<comment type="function">
    <text evidence="9 10">Pectinolytic enzyme consist of four classes of enzymes: pectin lyase, polygalacturonase, pectin methylesterase and rhamnogalacturonase. Among pectinolytic enzymes, pectin lyase is the most important in depolymerization of pectin, since it cleaves internal glycosidic bonds of highly methylated pectins. Favors pectate, the anion, over pectin, the methyl ester.</text>
</comment>
<dbReference type="VEuPathDB" id="FungiDB:SCHCODRAFT_02644961"/>
<dbReference type="eggNOG" id="ENOG502S0S1">
    <property type="taxonomic scope" value="Eukaryota"/>
</dbReference>
<feature type="signal peptide" evidence="10">
    <location>
        <begin position="1"/>
        <end position="18"/>
    </location>
</feature>
<dbReference type="EMBL" id="GL377316">
    <property type="protein sequence ID" value="EFI91691.1"/>
    <property type="molecule type" value="Genomic_DNA"/>
</dbReference>
<gene>
    <name evidence="12" type="ORF">SCHCODRAFT_238478</name>
</gene>
<evidence type="ECO:0000256" key="7">
    <source>
        <dbReference type="ARBA" id="ARBA00022837"/>
    </source>
</evidence>
<dbReference type="Gene3D" id="2.160.20.10">
    <property type="entry name" value="Single-stranded right-handed beta-helix, Pectin lyase-like"/>
    <property type="match status" value="1"/>
</dbReference>
<evidence type="ECO:0000256" key="4">
    <source>
        <dbReference type="ARBA" id="ARBA00006463"/>
    </source>
</evidence>
<dbReference type="Pfam" id="PF03211">
    <property type="entry name" value="Pectate_lyase"/>
    <property type="match status" value="1"/>
</dbReference>
<evidence type="ECO:0000256" key="8">
    <source>
        <dbReference type="ARBA" id="ARBA00023239"/>
    </source>
</evidence>
<keyword evidence="5 10" id="KW-0964">Secreted</keyword>
<evidence type="ECO:0000256" key="1">
    <source>
        <dbReference type="ARBA" id="ARBA00000695"/>
    </source>
</evidence>
<dbReference type="InterPro" id="IPR012334">
    <property type="entry name" value="Pectin_lyas_fold"/>
</dbReference>
<evidence type="ECO:0000256" key="11">
    <source>
        <dbReference type="SAM" id="MobiDB-lite"/>
    </source>
</evidence>
<dbReference type="InterPro" id="IPR004898">
    <property type="entry name" value="Pectate_lyase_PlyH/PlyE-like"/>
</dbReference>
<dbReference type="STRING" id="578458.D8QKC3"/>
<dbReference type="GeneID" id="9593386"/>
<protein>
    <recommendedName>
        <fullName evidence="10">Pectate lyase</fullName>
        <ecNumber evidence="10">4.2.2.2</ecNumber>
    </recommendedName>
</protein>
<dbReference type="PANTHER" id="PTHR33407">
    <property type="entry name" value="PECTATE LYASE F-RELATED"/>
    <property type="match status" value="1"/>
</dbReference>
<dbReference type="KEGG" id="scm:SCHCO_02644961"/>
<dbReference type="OMA" id="YDRGTEC"/>
<dbReference type="EC" id="4.2.2.2" evidence="10"/>
<dbReference type="RefSeq" id="XP_003026594.1">
    <property type="nucleotide sequence ID" value="XM_003026548.1"/>
</dbReference>
<sequence length="259" mass="27257">MFSTKFITIVSLALAASASPSPSKRNAVARAASATFPEPPTTTSLDEPMTIKAGESFTPDQEYTRFDRGTKCGGQSEGGDSDAVFLLEDGASISKVVIGADQGEGIHCLGSCTITDVWFEAVCEDAITIKQESGTSTISGGGAKGAEDKVVQHNGGGTVRIENYYVEDFGKLYRSCGNCKTMYERHVEISGVTAVSGKLLAGINSNYGDTAKFTSSTASDVKEICEEFEGNDNGDEPTSISTGPSDACIYKEGEDVKEE</sequence>
<evidence type="ECO:0000256" key="3">
    <source>
        <dbReference type="ARBA" id="ARBA00004613"/>
    </source>
</evidence>
<comment type="catalytic activity">
    <reaction evidence="1 10">
        <text>Eliminative cleavage of (1-&gt;4)-alpha-D-galacturonan to give oligosaccharides with 4-deoxy-alpha-D-galact-4-enuronosyl groups at their non-reducing ends.</text>
        <dbReference type="EC" id="4.2.2.2"/>
    </reaction>
</comment>
<dbReference type="GO" id="GO:0005576">
    <property type="term" value="C:extracellular region"/>
    <property type="evidence" value="ECO:0007669"/>
    <property type="project" value="UniProtKB-SubCell"/>
</dbReference>
<keyword evidence="7 10" id="KW-0106">Calcium</keyword>
<dbReference type="GO" id="GO:0045490">
    <property type="term" value="P:pectin catabolic process"/>
    <property type="evidence" value="ECO:0007669"/>
    <property type="project" value="TreeGrafter"/>
</dbReference>
<dbReference type="HOGENOM" id="CLU_044863_3_0_1"/>
<dbReference type="InterPro" id="IPR011050">
    <property type="entry name" value="Pectin_lyase_fold/virulence"/>
</dbReference>
<dbReference type="PANTHER" id="PTHR33407:SF9">
    <property type="entry name" value="PECTATE LYASE F-RELATED"/>
    <property type="match status" value="1"/>
</dbReference>
<reference evidence="12 13" key="1">
    <citation type="journal article" date="2010" name="Nat. Biotechnol.">
        <title>Genome sequence of the model mushroom Schizophyllum commune.</title>
        <authorList>
            <person name="Ohm R.A."/>
            <person name="de Jong J.F."/>
            <person name="Lugones L.G."/>
            <person name="Aerts A."/>
            <person name="Kothe E."/>
            <person name="Stajich J.E."/>
            <person name="de Vries R.P."/>
            <person name="Record E."/>
            <person name="Levasseur A."/>
            <person name="Baker S.E."/>
            <person name="Bartholomew K.A."/>
            <person name="Coutinho P.M."/>
            <person name="Erdmann S."/>
            <person name="Fowler T.J."/>
            <person name="Gathman A.C."/>
            <person name="Lombard V."/>
            <person name="Henrissat B."/>
            <person name="Knabe N."/>
            <person name="Kuees U."/>
            <person name="Lilly W.W."/>
            <person name="Lindquist E."/>
            <person name="Lucas S."/>
            <person name="Magnuson J.K."/>
            <person name="Piumi F."/>
            <person name="Raudaskoski M."/>
            <person name="Salamov A."/>
            <person name="Schmutz J."/>
            <person name="Schwarze F.W.M.R."/>
            <person name="vanKuyk P.A."/>
            <person name="Horton J.S."/>
            <person name="Grigoriev I.V."/>
            <person name="Woesten H.A.B."/>
        </authorList>
    </citation>
    <scope>NUCLEOTIDE SEQUENCE [LARGE SCALE GENOMIC DNA]</scope>
    <source>
        <strain evidence="13">H4-8 / FGSC 9210</strain>
    </source>
</reference>
<comment type="cofactor">
    <cofactor evidence="2 10">
        <name>Ca(2+)</name>
        <dbReference type="ChEBI" id="CHEBI:29108"/>
    </cofactor>
</comment>
<comment type="similarity">
    <text evidence="4 10">Belongs to the polysaccharide lyase 3 family.</text>
</comment>
<dbReference type="AlphaFoldDB" id="D8QKC3"/>
<dbReference type="SUPFAM" id="SSF51126">
    <property type="entry name" value="Pectin lyase-like"/>
    <property type="match status" value="1"/>
</dbReference>
<comment type="subcellular location">
    <subcellularLocation>
        <location evidence="3 10">Secreted</location>
    </subcellularLocation>
</comment>
<evidence type="ECO:0000256" key="9">
    <source>
        <dbReference type="ARBA" id="ARBA00025679"/>
    </source>
</evidence>
<evidence type="ECO:0000256" key="6">
    <source>
        <dbReference type="ARBA" id="ARBA00022729"/>
    </source>
</evidence>
<dbReference type="GO" id="GO:0030570">
    <property type="term" value="F:pectate lyase activity"/>
    <property type="evidence" value="ECO:0007669"/>
    <property type="project" value="UniProtKB-UniRule"/>
</dbReference>
<name>D8QKC3_SCHCM</name>
<evidence type="ECO:0000256" key="5">
    <source>
        <dbReference type="ARBA" id="ARBA00022525"/>
    </source>
</evidence>
<evidence type="ECO:0000313" key="12">
    <source>
        <dbReference type="EMBL" id="EFI91691.1"/>
    </source>
</evidence>
<keyword evidence="13" id="KW-1185">Reference proteome</keyword>
<feature type="region of interest" description="Disordered" evidence="11">
    <location>
        <begin position="228"/>
        <end position="259"/>
    </location>
</feature>
<dbReference type="Proteomes" id="UP000007431">
    <property type="component" value="Unassembled WGS sequence"/>
</dbReference>
<feature type="compositionally biased region" description="Basic and acidic residues" evidence="11">
    <location>
        <begin position="249"/>
        <end position="259"/>
    </location>
</feature>
<accession>D8QKC3</accession>
<evidence type="ECO:0000313" key="13">
    <source>
        <dbReference type="Proteomes" id="UP000007431"/>
    </source>
</evidence>
<organism evidence="13">
    <name type="scientific">Schizophyllum commune (strain H4-8 / FGSC 9210)</name>
    <name type="common">Split gill fungus</name>
    <dbReference type="NCBI Taxonomy" id="578458"/>
    <lineage>
        <taxon>Eukaryota</taxon>
        <taxon>Fungi</taxon>
        <taxon>Dikarya</taxon>
        <taxon>Basidiomycota</taxon>
        <taxon>Agaricomycotina</taxon>
        <taxon>Agaricomycetes</taxon>
        <taxon>Agaricomycetidae</taxon>
        <taxon>Agaricales</taxon>
        <taxon>Schizophyllaceae</taxon>
        <taxon>Schizophyllum</taxon>
    </lineage>
</organism>
<evidence type="ECO:0000256" key="2">
    <source>
        <dbReference type="ARBA" id="ARBA00001913"/>
    </source>
</evidence>
<keyword evidence="8 10" id="KW-0456">Lyase</keyword>
<keyword evidence="6 10" id="KW-0732">Signal</keyword>